<reference evidence="1" key="1">
    <citation type="submission" date="2016-03" db="EMBL/GenBank/DDBJ databases">
        <title>Draft genome sequence of Rosellinia necatrix.</title>
        <authorList>
            <person name="Kanematsu S."/>
        </authorList>
    </citation>
    <scope>NUCLEOTIDE SEQUENCE [LARGE SCALE GENOMIC DNA]</scope>
    <source>
        <strain evidence="1">W97</strain>
    </source>
</reference>
<evidence type="ECO:0000313" key="2">
    <source>
        <dbReference type="Proteomes" id="UP000054516"/>
    </source>
</evidence>
<gene>
    <name evidence="1" type="ORF">SAMD00023353_2600760</name>
</gene>
<evidence type="ECO:0000313" key="1">
    <source>
        <dbReference type="EMBL" id="GAW26277.1"/>
    </source>
</evidence>
<dbReference type="AlphaFoldDB" id="A0A1S8A897"/>
<protein>
    <submittedName>
        <fullName evidence="1">Uncharacterized protein</fullName>
    </submittedName>
</protein>
<accession>A0A1S8A897</accession>
<proteinExistence type="predicted"/>
<dbReference type="EMBL" id="DF977471">
    <property type="protein sequence ID" value="GAW26277.1"/>
    <property type="molecule type" value="Genomic_DNA"/>
</dbReference>
<organism evidence="1">
    <name type="scientific">Rosellinia necatrix</name>
    <name type="common">White root-rot fungus</name>
    <dbReference type="NCBI Taxonomy" id="77044"/>
    <lineage>
        <taxon>Eukaryota</taxon>
        <taxon>Fungi</taxon>
        <taxon>Dikarya</taxon>
        <taxon>Ascomycota</taxon>
        <taxon>Pezizomycotina</taxon>
        <taxon>Sordariomycetes</taxon>
        <taxon>Xylariomycetidae</taxon>
        <taxon>Xylariales</taxon>
        <taxon>Xylariaceae</taxon>
        <taxon>Rosellinia</taxon>
    </lineage>
</organism>
<name>A0A1S8A897_ROSNE</name>
<sequence length="97" mass="10095">MDTDTGSTLPSVVALRRLPHQESIAGVSKYAEERSLVRISGGAGVTQTRTVMIGTSEEAGCLKGPQKATIASSHVLSDRRLKCGGQSKAHKGPGSFS</sequence>
<dbReference type="Proteomes" id="UP000054516">
    <property type="component" value="Unassembled WGS sequence"/>
</dbReference>
<keyword evidence="2" id="KW-1185">Reference proteome</keyword>